<evidence type="ECO:0000313" key="2">
    <source>
        <dbReference type="Proteomes" id="UP000049979"/>
    </source>
</evidence>
<dbReference type="EMBL" id="CVRR01000020">
    <property type="protein sequence ID" value="CRL39079.1"/>
    <property type="molecule type" value="Genomic_DNA"/>
</dbReference>
<accession>A0A0M6WQC1</accession>
<gene>
    <name evidence="1" type="ORF">M72_28921</name>
</gene>
<keyword evidence="2" id="KW-1185">Reference proteome</keyword>
<organism evidence="1 2">
    <name type="scientific">Roseburia faecis</name>
    <dbReference type="NCBI Taxonomy" id="301302"/>
    <lineage>
        <taxon>Bacteria</taxon>
        <taxon>Bacillati</taxon>
        <taxon>Bacillota</taxon>
        <taxon>Clostridia</taxon>
        <taxon>Lachnospirales</taxon>
        <taxon>Lachnospiraceae</taxon>
        <taxon>Roseburia</taxon>
    </lineage>
</organism>
<protein>
    <submittedName>
        <fullName evidence="1">Uncharacterized protein</fullName>
    </submittedName>
</protein>
<name>A0A0M6WQC1_9FIRM</name>
<proteinExistence type="predicted"/>
<reference evidence="2" key="1">
    <citation type="submission" date="2015-05" db="EMBL/GenBank/DDBJ databases">
        <authorList>
            <consortium name="Pathogen Informatics"/>
        </authorList>
    </citation>
    <scope>NUCLEOTIDE SEQUENCE [LARGE SCALE GENOMIC DNA]</scope>
    <source>
        <strain evidence="2">M72</strain>
    </source>
</reference>
<dbReference type="Proteomes" id="UP000049979">
    <property type="component" value="Unassembled WGS sequence"/>
</dbReference>
<sequence length="270" mass="32875">MLQNGNFLILENDDTLWKLLYFLDGRYEADYRIEENSLYHGNIQMLRSDESRLAMGLYDTVISFQIIDYRTPKYLHMSIGKMIEHWNITREQSIREMLYDPYEISVLNDITKDMNHILNRVHLRGFSSIMRYRTLYMLMNWFVYTGVWHEEMEMQEQLLLEKTLEFMEKQGKRIDELLDVTNYFGDYIFYVIDQNKNRTSKRISKSILDKYFGILVCLLDMAKRRETDQEHVDYILLERGVFLEICREMERHQLTKRSIEGAFERWEREL</sequence>
<dbReference type="AlphaFoldDB" id="A0A0M6WQC1"/>
<evidence type="ECO:0000313" key="1">
    <source>
        <dbReference type="EMBL" id="CRL39079.1"/>
    </source>
</evidence>